<feature type="transmembrane region" description="Helical" evidence="8">
    <location>
        <begin position="132"/>
        <end position="149"/>
    </location>
</feature>
<feature type="transmembrane region" description="Helical" evidence="8">
    <location>
        <begin position="387"/>
        <end position="405"/>
    </location>
</feature>
<sequence length="410" mass="44889">MKPAQTRIFWILLIFGMGLRLIWALMVPVEPISDAHAYDVFARNIVAYGVYGWTPDEPSAYWPVGTSAIVAAGYALTGGSYWSVVVFNLIAGGAIIVLTQRLAMRWFGGVAGLAAMAIVAFWPNLIMFTTTIASELFFLAFCLGGLFFWKRPDGDRQFVDLVLCGLLWGAACYVRPVILLAPVALALVDVPRGILPLARSMVRAGAVIVLIVATVAPWSERNRQVLGERELVSTNFGANLWMGNNPDSDGGYKPLPPEVREMSEIERGEYLKEKAVTYMASDPWGTAKRSLKKAVLLHKNETIGVVWNQQAIERLYGAKTVYLLKLTASGYWYLVLTGALCGLFIVGRREGYVSAIFHPATALLGYFTAVHAMIVVSDRYHMPSVPFLAVFAAVTVGSIVVQLGSTANRK</sequence>
<dbReference type="RefSeq" id="WP_406646093.1">
    <property type="nucleotide sequence ID" value="NZ_CP123584.1"/>
</dbReference>
<dbReference type="InterPro" id="IPR050297">
    <property type="entry name" value="LipidA_mod_glycosyltrf_83"/>
</dbReference>
<evidence type="ECO:0000256" key="2">
    <source>
        <dbReference type="ARBA" id="ARBA00022475"/>
    </source>
</evidence>
<dbReference type="EC" id="2.4.-.-" evidence="10"/>
<evidence type="ECO:0000256" key="3">
    <source>
        <dbReference type="ARBA" id="ARBA00022676"/>
    </source>
</evidence>
<dbReference type="Pfam" id="PF13231">
    <property type="entry name" value="PMT_2"/>
    <property type="match status" value="1"/>
</dbReference>
<evidence type="ECO:0000256" key="5">
    <source>
        <dbReference type="ARBA" id="ARBA00022692"/>
    </source>
</evidence>
<keyword evidence="3 10" id="KW-0328">Glycosyltransferase</keyword>
<comment type="subcellular location">
    <subcellularLocation>
        <location evidence="1">Cell membrane</location>
        <topology evidence="1">Multi-pass membrane protein</topology>
    </subcellularLocation>
</comment>
<evidence type="ECO:0000313" key="11">
    <source>
        <dbReference type="Proteomes" id="UP001623232"/>
    </source>
</evidence>
<evidence type="ECO:0000259" key="9">
    <source>
        <dbReference type="Pfam" id="PF13231"/>
    </source>
</evidence>
<evidence type="ECO:0000256" key="8">
    <source>
        <dbReference type="SAM" id="Phobius"/>
    </source>
</evidence>
<dbReference type="InterPro" id="IPR038731">
    <property type="entry name" value="RgtA/B/C-like"/>
</dbReference>
<protein>
    <submittedName>
        <fullName evidence="10">Glycosyltransferase family 39 protein</fullName>
        <ecNumber evidence="10">2.4.-.-</ecNumber>
    </submittedName>
</protein>
<evidence type="ECO:0000256" key="4">
    <source>
        <dbReference type="ARBA" id="ARBA00022679"/>
    </source>
</evidence>
<evidence type="ECO:0000256" key="7">
    <source>
        <dbReference type="ARBA" id="ARBA00023136"/>
    </source>
</evidence>
<dbReference type="GO" id="GO:0016757">
    <property type="term" value="F:glycosyltransferase activity"/>
    <property type="evidence" value="ECO:0007669"/>
    <property type="project" value="UniProtKB-KW"/>
</dbReference>
<keyword evidence="6 8" id="KW-1133">Transmembrane helix</keyword>
<proteinExistence type="predicted"/>
<feature type="transmembrane region" description="Helical" evidence="8">
    <location>
        <begin position="106"/>
        <end position="126"/>
    </location>
</feature>
<evidence type="ECO:0000256" key="6">
    <source>
        <dbReference type="ARBA" id="ARBA00022989"/>
    </source>
</evidence>
<accession>A0ABZ2XRS2</accession>
<feature type="domain" description="Glycosyltransferase RgtA/B/C/D-like" evidence="9">
    <location>
        <begin position="63"/>
        <end position="218"/>
    </location>
</feature>
<dbReference type="PANTHER" id="PTHR33908">
    <property type="entry name" value="MANNOSYLTRANSFERASE YKCB-RELATED"/>
    <property type="match status" value="1"/>
</dbReference>
<evidence type="ECO:0000256" key="1">
    <source>
        <dbReference type="ARBA" id="ARBA00004651"/>
    </source>
</evidence>
<keyword evidence="5 8" id="KW-0812">Transmembrane</keyword>
<dbReference type="Proteomes" id="UP001623232">
    <property type="component" value="Chromosome"/>
</dbReference>
<dbReference type="PANTHER" id="PTHR33908:SF11">
    <property type="entry name" value="MEMBRANE PROTEIN"/>
    <property type="match status" value="1"/>
</dbReference>
<reference evidence="10 11" key="1">
    <citation type="submission" date="2023-04" db="EMBL/GenBank/DDBJ databases">
        <title>Complete genome sequence of Alisedimentitalea scapharcae.</title>
        <authorList>
            <person name="Rong J.-C."/>
            <person name="Yi M.-L."/>
            <person name="Zhao Q."/>
        </authorList>
    </citation>
    <scope>NUCLEOTIDE SEQUENCE [LARGE SCALE GENOMIC DNA]</scope>
    <source>
        <strain evidence="10 11">KCTC 42119</strain>
    </source>
</reference>
<organism evidence="10 11">
    <name type="scientific">Aliisedimentitalea scapharcae</name>
    <dbReference type="NCBI Taxonomy" id="1524259"/>
    <lineage>
        <taxon>Bacteria</taxon>
        <taxon>Pseudomonadati</taxon>
        <taxon>Pseudomonadota</taxon>
        <taxon>Alphaproteobacteria</taxon>
        <taxon>Rhodobacterales</taxon>
        <taxon>Roseobacteraceae</taxon>
        <taxon>Aliisedimentitalea</taxon>
    </lineage>
</organism>
<keyword evidence="11" id="KW-1185">Reference proteome</keyword>
<feature type="transmembrane region" description="Helical" evidence="8">
    <location>
        <begin position="322"/>
        <end position="346"/>
    </location>
</feature>
<keyword evidence="7 8" id="KW-0472">Membrane</keyword>
<dbReference type="EMBL" id="CP123584">
    <property type="protein sequence ID" value="WZK88632.1"/>
    <property type="molecule type" value="Genomic_DNA"/>
</dbReference>
<gene>
    <name evidence="10" type="ORF">QEZ52_18825</name>
</gene>
<feature type="transmembrane region" description="Helical" evidence="8">
    <location>
        <begin position="161"/>
        <end position="188"/>
    </location>
</feature>
<keyword evidence="4 10" id="KW-0808">Transferase</keyword>
<keyword evidence="2" id="KW-1003">Cell membrane</keyword>
<feature type="transmembrane region" description="Helical" evidence="8">
    <location>
        <begin position="352"/>
        <end position="375"/>
    </location>
</feature>
<evidence type="ECO:0000313" key="10">
    <source>
        <dbReference type="EMBL" id="WZK88632.1"/>
    </source>
</evidence>
<name>A0ABZ2XRS2_9RHOB</name>
<feature type="transmembrane region" description="Helical" evidence="8">
    <location>
        <begin position="7"/>
        <end position="26"/>
    </location>
</feature>